<keyword evidence="8" id="KW-1210">Necrosis</keyword>
<proteinExistence type="inferred from homology"/>
<feature type="compositionally biased region" description="Polar residues" evidence="22">
    <location>
        <begin position="425"/>
        <end position="454"/>
    </location>
</feature>
<evidence type="ECO:0000256" key="22">
    <source>
        <dbReference type="SAM" id="MobiDB-lite"/>
    </source>
</evidence>
<dbReference type="RefSeq" id="XP_021551089.2">
    <property type="nucleotide sequence ID" value="XM_021695414.2"/>
</dbReference>
<dbReference type="GO" id="GO:0005524">
    <property type="term" value="F:ATP binding"/>
    <property type="evidence" value="ECO:0007669"/>
    <property type="project" value="UniProtKB-UniRule"/>
</dbReference>
<dbReference type="PROSITE" id="PS00108">
    <property type="entry name" value="PROTEIN_KINASE_ST"/>
    <property type="match status" value="1"/>
</dbReference>
<feature type="compositionally biased region" description="Low complexity" evidence="22">
    <location>
        <begin position="368"/>
        <end position="378"/>
    </location>
</feature>
<dbReference type="GO" id="GO:0070266">
    <property type="term" value="P:necroptotic process"/>
    <property type="evidence" value="ECO:0007669"/>
    <property type="project" value="UniProtKB-ARBA"/>
</dbReference>
<evidence type="ECO:0000256" key="1">
    <source>
        <dbReference type="ARBA" id="ARBA00004123"/>
    </source>
</evidence>
<evidence type="ECO:0000256" key="21">
    <source>
        <dbReference type="PROSITE-ProRule" id="PRU10141"/>
    </source>
</evidence>
<comment type="similarity">
    <text evidence="3">Belongs to the protein kinase superfamily. TKL Ser/Thr protein kinase family.</text>
</comment>
<evidence type="ECO:0000256" key="8">
    <source>
        <dbReference type="ARBA" id="ARBA00022590"/>
    </source>
</evidence>
<dbReference type="PROSITE" id="PS00107">
    <property type="entry name" value="PROTEIN_KINASE_ATP"/>
    <property type="match status" value="1"/>
</dbReference>
<feature type="region of interest" description="Disordered" evidence="22">
    <location>
        <begin position="510"/>
        <end position="532"/>
    </location>
</feature>
<dbReference type="Pfam" id="PF07714">
    <property type="entry name" value="PK_Tyr_Ser-Thr"/>
    <property type="match status" value="1"/>
</dbReference>
<dbReference type="GO" id="GO:0010468">
    <property type="term" value="P:regulation of gene expression"/>
    <property type="evidence" value="ECO:0007669"/>
    <property type="project" value="UniProtKB-ARBA"/>
</dbReference>
<dbReference type="SUPFAM" id="SSF56112">
    <property type="entry name" value="Protein kinase-like (PK-like)"/>
    <property type="match status" value="1"/>
</dbReference>
<name>A0A2Y9HNA4_NEOSC</name>
<sequence length="532" mass="57260">MVSGGRDTSTVGPPPPRGGRGPGKLEFELTAWSHQGHGGGGGTGRSWKTPSFRLGGTPASLVSVEELENPEFIGAGRFGVVFRARHRTWDLDVAVKILKGEAISREVKAMASLRNQHLLLLLGVTQKLQWESTCGPALVTQFLENGSLAGLLQPGCPRPWPLLCRLLQEFVLGMCYLHGQNPVLLHRDIKPSNVLLDSDLHVKLADFGLSTFQRGSRLGAGSGESAPAYLAPELLADVNRNASMASDVYSFGILMWAVLAGREAEMAQTSLEQEAGCERWIRPPLTKLPQPSPKTPGLEGLTDLMQHCWGQEPKDRPSFQECRRNTEQALSLVTKEMDAAVSTVKKFLCENRGSNRMSSVPKPGPGGTETEGPRGTTGSHDIIATEMLNKLNLKESPSSVPKKCTNLPERIRAGGDKVQPAQIAGISSDSTAPSPQTPETSLFRNQMPSPNLAWTTGPGPEGNQGAKRHGTNWSPRAPRPNPKPGNPVTIRDSHAVQVGDNNYLVIQEGTALPTPGLAPWGQGRGRPRAPHK</sequence>
<evidence type="ECO:0000256" key="4">
    <source>
        <dbReference type="ARBA" id="ARBA00012513"/>
    </source>
</evidence>
<evidence type="ECO:0000256" key="7">
    <source>
        <dbReference type="ARBA" id="ARBA00022553"/>
    </source>
</evidence>
<dbReference type="FunFam" id="1.10.510.10:FF:000661">
    <property type="entry name" value="Receptor-interacting serine/threonine-protein kinase 3"/>
    <property type="match status" value="1"/>
</dbReference>
<dbReference type="InterPro" id="IPR051681">
    <property type="entry name" value="Ser/Thr_Kinases-Pseudokinases"/>
</dbReference>
<dbReference type="PROSITE" id="PS50011">
    <property type="entry name" value="PROTEIN_KINASE_DOM"/>
    <property type="match status" value="1"/>
</dbReference>
<keyword evidence="5" id="KW-0963">Cytoplasm</keyword>
<accession>A0A2Y9HNA4</accession>
<evidence type="ECO:0000256" key="17">
    <source>
        <dbReference type="ARBA" id="ARBA00048679"/>
    </source>
</evidence>
<evidence type="ECO:0000256" key="19">
    <source>
        <dbReference type="ARBA" id="ARBA00079155"/>
    </source>
</evidence>
<keyword evidence="12 25" id="KW-0418">Kinase</keyword>
<comment type="subcellular location">
    <subcellularLocation>
        <location evidence="2">Cytoplasm</location>
        <location evidence="2">Cytosol</location>
    </subcellularLocation>
    <subcellularLocation>
        <location evidence="1">Nucleus</location>
    </subcellularLocation>
</comment>
<evidence type="ECO:0000256" key="20">
    <source>
        <dbReference type="ARBA" id="ARBA00081897"/>
    </source>
</evidence>
<evidence type="ECO:0000256" key="6">
    <source>
        <dbReference type="ARBA" id="ARBA00022527"/>
    </source>
</evidence>
<evidence type="ECO:0000256" key="9">
    <source>
        <dbReference type="ARBA" id="ARBA00022679"/>
    </source>
</evidence>
<dbReference type="SMART" id="SM00220">
    <property type="entry name" value="S_TKc"/>
    <property type="match status" value="1"/>
</dbReference>
<dbReference type="Pfam" id="PF12721">
    <property type="entry name" value="RHIM"/>
    <property type="match status" value="1"/>
</dbReference>
<organism evidence="24 25">
    <name type="scientific">Neomonachus schauinslandi</name>
    <name type="common">Hawaiian monk seal</name>
    <name type="synonym">Monachus schauinslandi</name>
    <dbReference type="NCBI Taxonomy" id="29088"/>
    <lineage>
        <taxon>Eukaryota</taxon>
        <taxon>Metazoa</taxon>
        <taxon>Chordata</taxon>
        <taxon>Craniata</taxon>
        <taxon>Vertebrata</taxon>
        <taxon>Euteleostomi</taxon>
        <taxon>Mammalia</taxon>
        <taxon>Eutheria</taxon>
        <taxon>Laurasiatheria</taxon>
        <taxon>Carnivora</taxon>
        <taxon>Caniformia</taxon>
        <taxon>Pinnipedia</taxon>
        <taxon>Phocidae</taxon>
        <taxon>Monachinae</taxon>
        <taxon>Monachini</taxon>
        <taxon>Neomonachus</taxon>
    </lineage>
</organism>
<dbReference type="InterPro" id="IPR001245">
    <property type="entry name" value="Ser-Thr/Tyr_kinase_cat_dom"/>
</dbReference>
<keyword evidence="9" id="KW-0808">Transferase</keyword>
<dbReference type="InterPro" id="IPR017441">
    <property type="entry name" value="Protein_kinase_ATP_BS"/>
</dbReference>
<feature type="domain" description="Protein kinase" evidence="23">
    <location>
        <begin position="67"/>
        <end position="330"/>
    </location>
</feature>
<dbReference type="InterPro" id="IPR011009">
    <property type="entry name" value="Kinase-like_dom_sf"/>
</dbReference>
<comment type="catalytic activity">
    <reaction evidence="16">
        <text>L-threonyl-[protein] + ATP = O-phospho-L-threonyl-[protein] + ADP + H(+)</text>
        <dbReference type="Rhea" id="RHEA:46608"/>
        <dbReference type="Rhea" id="RHEA-COMP:11060"/>
        <dbReference type="Rhea" id="RHEA-COMP:11605"/>
        <dbReference type="ChEBI" id="CHEBI:15378"/>
        <dbReference type="ChEBI" id="CHEBI:30013"/>
        <dbReference type="ChEBI" id="CHEBI:30616"/>
        <dbReference type="ChEBI" id="CHEBI:61977"/>
        <dbReference type="ChEBI" id="CHEBI:456216"/>
        <dbReference type="EC" id="2.7.11.1"/>
    </reaction>
</comment>
<keyword evidence="10" id="KW-0053">Apoptosis</keyword>
<dbReference type="EC" id="2.7.11.1" evidence="4"/>
<dbReference type="GO" id="GO:0005634">
    <property type="term" value="C:nucleus"/>
    <property type="evidence" value="ECO:0007669"/>
    <property type="project" value="UniProtKB-SubCell"/>
</dbReference>
<dbReference type="InterPro" id="IPR025735">
    <property type="entry name" value="RHIM"/>
</dbReference>
<evidence type="ECO:0000256" key="16">
    <source>
        <dbReference type="ARBA" id="ARBA00047899"/>
    </source>
</evidence>
<dbReference type="GO" id="GO:0004706">
    <property type="term" value="F:JUN kinase kinase kinase activity"/>
    <property type="evidence" value="ECO:0007669"/>
    <property type="project" value="TreeGrafter"/>
</dbReference>
<evidence type="ECO:0000256" key="11">
    <source>
        <dbReference type="ARBA" id="ARBA00022741"/>
    </source>
</evidence>
<evidence type="ECO:0000259" key="23">
    <source>
        <dbReference type="PROSITE" id="PS50011"/>
    </source>
</evidence>
<protein>
    <recommendedName>
        <fullName evidence="18">Receptor-interacting serine/threonine-protein kinase 3</fullName>
        <ecNumber evidence="4">2.7.11.1</ecNumber>
    </recommendedName>
    <alternativeName>
        <fullName evidence="19">RIP-like protein kinase 3</fullName>
    </alternativeName>
    <alternativeName>
        <fullName evidence="20">Receptor-interacting protein 3</fullName>
    </alternativeName>
</protein>
<keyword evidence="24" id="KW-1185">Reference proteome</keyword>
<keyword evidence="11 21" id="KW-0547">Nucleotide-binding</keyword>
<dbReference type="KEGG" id="nsu:110585228"/>
<dbReference type="PANTHER" id="PTHR44329">
    <property type="entry name" value="SERINE/THREONINE-PROTEIN KINASE TNNI3K-RELATED"/>
    <property type="match status" value="1"/>
</dbReference>
<feature type="region of interest" description="Disordered" evidence="22">
    <location>
        <begin position="352"/>
        <end position="379"/>
    </location>
</feature>
<dbReference type="GO" id="GO:0006915">
    <property type="term" value="P:apoptotic process"/>
    <property type="evidence" value="ECO:0007669"/>
    <property type="project" value="UniProtKB-KW"/>
</dbReference>
<keyword evidence="6" id="KW-0723">Serine/threonine-protein kinase</keyword>
<gene>
    <name evidence="25" type="primary">RIPK3</name>
</gene>
<dbReference type="Proteomes" id="UP000248481">
    <property type="component" value="Chromosome 9"/>
</dbReference>
<keyword evidence="7" id="KW-0597">Phosphoprotein</keyword>
<dbReference type="GO" id="GO:0060545">
    <property type="term" value="P:positive regulation of necroptotic process"/>
    <property type="evidence" value="ECO:0007669"/>
    <property type="project" value="UniProtKB-ARBA"/>
</dbReference>
<evidence type="ECO:0000256" key="18">
    <source>
        <dbReference type="ARBA" id="ARBA00071065"/>
    </source>
</evidence>
<keyword evidence="25" id="KW-0675">Receptor</keyword>
<keyword evidence="15" id="KW-0539">Nucleus</keyword>
<evidence type="ECO:0000256" key="5">
    <source>
        <dbReference type="ARBA" id="ARBA00022490"/>
    </source>
</evidence>
<feature type="region of interest" description="Disordered" evidence="22">
    <location>
        <begin position="1"/>
        <end position="24"/>
    </location>
</feature>
<dbReference type="AlphaFoldDB" id="A0A2Y9HNA4"/>
<keyword evidence="14" id="KW-0832">Ubl conjugation</keyword>
<feature type="binding site" evidence="21">
    <location>
        <position position="96"/>
    </location>
    <ligand>
        <name>ATP</name>
        <dbReference type="ChEBI" id="CHEBI:30616"/>
    </ligand>
</feature>
<comment type="catalytic activity">
    <reaction evidence="17">
        <text>L-seryl-[protein] + ATP = O-phospho-L-seryl-[protein] + ADP + H(+)</text>
        <dbReference type="Rhea" id="RHEA:17989"/>
        <dbReference type="Rhea" id="RHEA-COMP:9863"/>
        <dbReference type="Rhea" id="RHEA-COMP:11604"/>
        <dbReference type="ChEBI" id="CHEBI:15378"/>
        <dbReference type="ChEBI" id="CHEBI:29999"/>
        <dbReference type="ChEBI" id="CHEBI:30616"/>
        <dbReference type="ChEBI" id="CHEBI:83421"/>
        <dbReference type="ChEBI" id="CHEBI:456216"/>
        <dbReference type="EC" id="2.7.11.1"/>
    </reaction>
</comment>
<dbReference type="GO" id="GO:0005829">
    <property type="term" value="C:cytosol"/>
    <property type="evidence" value="ECO:0007669"/>
    <property type="project" value="UniProtKB-SubCell"/>
</dbReference>
<evidence type="ECO:0000256" key="2">
    <source>
        <dbReference type="ARBA" id="ARBA00004514"/>
    </source>
</evidence>
<keyword evidence="13 21" id="KW-0067">ATP-binding</keyword>
<dbReference type="Gene3D" id="1.10.510.10">
    <property type="entry name" value="Transferase(Phosphotransferase) domain 1"/>
    <property type="match status" value="1"/>
</dbReference>
<evidence type="ECO:0000256" key="12">
    <source>
        <dbReference type="ARBA" id="ARBA00022777"/>
    </source>
</evidence>
<feature type="region of interest" description="Disordered" evidence="22">
    <location>
        <begin position="424"/>
        <end position="495"/>
    </location>
</feature>
<dbReference type="GO" id="GO:0009893">
    <property type="term" value="P:positive regulation of metabolic process"/>
    <property type="evidence" value="ECO:0007669"/>
    <property type="project" value="UniProtKB-ARBA"/>
</dbReference>
<evidence type="ECO:0000256" key="13">
    <source>
        <dbReference type="ARBA" id="ARBA00022840"/>
    </source>
</evidence>
<dbReference type="InParanoid" id="A0A2Y9HNA4"/>
<evidence type="ECO:0000313" key="25">
    <source>
        <dbReference type="RefSeq" id="XP_021551089.2"/>
    </source>
</evidence>
<dbReference type="STRING" id="29088.A0A2Y9HNA4"/>
<feature type="compositionally biased region" description="Polar residues" evidence="22">
    <location>
        <begin position="1"/>
        <end position="11"/>
    </location>
</feature>
<evidence type="ECO:0000256" key="14">
    <source>
        <dbReference type="ARBA" id="ARBA00022843"/>
    </source>
</evidence>
<dbReference type="PANTHER" id="PTHR44329:SF297">
    <property type="entry name" value="RECEPTOR-INTERACTING SERINE_THREONINE-PROTEIN KINASE 3"/>
    <property type="match status" value="1"/>
</dbReference>
<evidence type="ECO:0000256" key="10">
    <source>
        <dbReference type="ARBA" id="ARBA00022703"/>
    </source>
</evidence>
<dbReference type="InterPro" id="IPR008271">
    <property type="entry name" value="Ser/Thr_kinase_AS"/>
</dbReference>
<reference evidence="25" key="1">
    <citation type="submission" date="2025-08" db="UniProtKB">
        <authorList>
            <consortium name="RefSeq"/>
        </authorList>
    </citation>
    <scope>IDENTIFICATION</scope>
    <source>
        <tissue evidence="25">Blood</tissue>
    </source>
</reference>
<evidence type="ECO:0000313" key="24">
    <source>
        <dbReference type="Proteomes" id="UP000248481"/>
    </source>
</evidence>
<dbReference type="InterPro" id="IPR000719">
    <property type="entry name" value="Prot_kinase_dom"/>
</dbReference>
<evidence type="ECO:0000256" key="15">
    <source>
        <dbReference type="ARBA" id="ARBA00023242"/>
    </source>
</evidence>
<evidence type="ECO:0000256" key="3">
    <source>
        <dbReference type="ARBA" id="ARBA00005843"/>
    </source>
</evidence>